<feature type="chain" id="PRO_5020995346" evidence="4">
    <location>
        <begin position="32"/>
        <end position="398"/>
    </location>
</feature>
<dbReference type="PROSITE" id="PS51318">
    <property type="entry name" value="TAT"/>
    <property type="match status" value="1"/>
</dbReference>
<keyword evidence="7" id="KW-1185">Reference proteome</keyword>
<dbReference type="EMBL" id="CP039690">
    <property type="protein sequence ID" value="QCI69007.1"/>
    <property type="molecule type" value="Genomic_DNA"/>
</dbReference>
<sequence length="398" mass="42471">MPPAAIRRRTFLSLAPAVAAGAAGFPRALFASGAPVTVGVILPLSGAFADQGSHYEVGMRLFQEMNGTRAAGREVRLVIRDDQGPGSGDLARRLTQELILRERANIILGYSFTPNAMSAAGLLTEAKVPGIIVNAATSVLTQRSDYFTRISVTMSQVAHSLGTWAAGNGIKTVYTIVSDYAPGLDAEKWFVKGFTDGGGTILRSDRTPLAAMEYVPFLQRAIEAKPDAVFAFNPGGDVSIAFIKQAGERLKGTGIKLLVTGDVVDDNLLPAMGDAIQDVISAWHYQIDVDNAANRRFLAAFRAKFGANAVPSYRVVQGYDGMALIYQTLDKTGGRTEGDVFMAALKGARLDSPRGPVLIDPATREIVENIYIRRSAFANGVGVNTTFATIEAVRDPAK</sequence>
<feature type="signal peptide" evidence="4">
    <location>
        <begin position="1"/>
        <end position="31"/>
    </location>
</feature>
<dbReference type="InterPro" id="IPR051010">
    <property type="entry name" value="BCAA_transport"/>
</dbReference>
<evidence type="ECO:0000256" key="4">
    <source>
        <dbReference type="SAM" id="SignalP"/>
    </source>
</evidence>
<dbReference type="GO" id="GO:0006865">
    <property type="term" value="P:amino acid transport"/>
    <property type="evidence" value="ECO:0007669"/>
    <property type="project" value="UniProtKB-KW"/>
</dbReference>
<protein>
    <submittedName>
        <fullName evidence="6">ABC transporter substrate-binding protein</fullName>
    </submittedName>
</protein>
<reference evidence="6 7" key="1">
    <citation type="submission" date="2019-04" db="EMBL/GenBank/DDBJ databases">
        <title>Phreatobacter aquaticus sp. nov.</title>
        <authorList>
            <person name="Choi A."/>
        </authorList>
    </citation>
    <scope>NUCLEOTIDE SEQUENCE [LARGE SCALE GENOMIC DNA]</scope>
    <source>
        <strain evidence="6 7">KCTC 52518</strain>
    </source>
</reference>
<evidence type="ECO:0000259" key="5">
    <source>
        <dbReference type="Pfam" id="PF13458"/>
    </source>
</evidence>
<dbReference type="PANTHER" id="PTHR30483">
    <property type="entry name" value="LEUCINE-SPECIFIC-BINDING PROTEIN"/>
    <property type="match status" value="1"/>
</dbReference>
<feature type="domain" description="Leucine-binding protein" evidence="5">
    <location>
        <begin position="35"/>
        <end position="374"/>
    </location>
</feature>
<dbReference type="InterPro" id="IPR028081">
    <property type="entry name" value="Leu-bd"/>
</dbReference>
<dbReference type="InterPro" id="IPR028082">
    <property type="entry name" value="Peripla_BP_I"/>
</dbReference>
<dbReference type="Pfam" id="PF13458">
    <property type="entry name" value="Peripla_BP_6"/>
    <property type="match status" value="1"/>
</dbReference>
<accession>A0A4D7BMI5</accession>
<keyword evidence="3" id="KW-0813">Transport</keyword>
<name>A0A4D7BMI5_9HYPH</name>
<dbReference type="PANTHER" id="PTHR30483:SF6">
    <property type="entry name" value="PERIPLASMIC BINDING PROTEIN OF ABC TRANSPORTER FOR NATURAL AMINO ACIDS"/>
    <property type="match status" value="1"/>
</dbReference>
<dbReference type="OrthoDB" id="6083760at2"/>
<dbReference type="Gene3D" id="3.40.50.2300">
    <property type="match status" value="2"/>
</dbReference>
<evidence type="ECO:0000256" key="1">
    <source>
        <dbReference type="ARBA" id="ARBA00010062"/>
    </source>
</evidence>
<dbReference type="Proteomes" id="UP000298781">
    <property type="component" value="Chromosome"/>
</dbReference>
<dbReference type="KEGG" id="pstg:E8M01_02560"/>
<keyword evidence="3" id="KW-0029">Amino-acid transport</keyword>
<evidence type="ECO:0000313" key="6">
    <source>
        <dbReference type="EMBL" id="QCI69007.1"/>
    </source>
</evidence>
<gene>
    <name evidence="6" type="ORF">E8M01_02560</name>
</gene>
<proteinExistence type="inferred from homology"/>
<dbReference type="InterPro" id="IPR006311">
    <property type="entry name" value="TAT_signal"/>
</dbReference>
<dbReference type="AlphaFoldDB" id="A0A4D7BMI5"/>
<dbReference type="SUPFAM" id="SSF53822">
    <property type="entry name" value="Periplasmic binding protein-like I"/>
    <property type="match status" value="1"/>
</dbReference>
<evidence type="ECO:0000313" key="7">
    <source>
        <dbReference type="Proteomes" id="UP000298781"/>
    </source>
</evidence>
<keyword evidence="2 4" id="KW-0732">Signal</keyword>
<evidence type="ECO:0000256" key="2">
    <source>
        <dbReference type="ARBA" id="ARBA00022729"/>
    </source>
</evidence>
<comment type="similarity">
    <text evidence="1">Belongs to the leucine-binding protein family.</text>
</comment>
<evidence type="ECO:0000256" key="3">
    <source>
        <dbReference type="ARBA" id="ARBA00022970"/>
    </source>
</evidence>
<organism evidence="6 7">
    <name type="scientific">Phreatobacter stygius</name>
    <dbReference type="NCBI Taxonomy" id="1940610"/>
    <lineage>
        <taxon>Bacteria</taxon>
        <taxon>Pseudomonadati</taxon>
        <taxon>Pseudomonadota</taxon>
        <taxon>Alphaproteobacteria</taxon>
        <taxon>Hyphomicrobiales</taxon>
        <taxon>Phreatobacteraceae</taxon>
        <taxon>Phreatobacter</taxon>
    </lineage>
</organism>